<keyword evidence="4" id="KW-1185">Reference proteome</keyword>
<feature type="domain" description="Zn(2)-C6 fungal-type" evidence="2">
    <location>
        <begin position="10"/>
        <end position="41"/>
    </location>
</feature>
<gene>
    <name evidence="3" type="ORF">FPSE_03715</name>
</gene>
<dbReference type="HOGENOM" id="CLU_013866_5_3_1"/>
<dbReference type="KEGG" id="fpu:FPSE_03715"/>
<dbReference type="GeneID" id="20362334"/>
<dbReference type="Gene3D" id="4.10.240.10">
    <property type="entry name" value="Zn(2)-C6 fungal-type DNA-binding domain"/>
    <property type="match status" value="1"/>
</dbReference>
<dbReference type="CDD" id="cd00067">
    <property type="entry name" value="GAL4"/>
    <property type="match status" value="1"/>
</dbReference>
<dbReference type="PANTHER" id="PTHR38791">
    <property type="entry name" value="ZN(II)2CYS6 TRANSCRIPTION FACTOR (EUROFUNG)-RELATED-RELATED"/>
    <property type="match status" value="1"/>
</dbReference>
<dbReference type="SUPFAM" id="SSF57701">
    <property type="entry name" value="Zn2/Cys6 DNA-binding domain"/>
    <property type="match status" value="1"/>
</dbReference>
<keyword evidence="1" id="KW-0539">Nucleus</keyword>
<organism evidence="3 4">
    <name type="scientific">Fusarium pseudograminearum (strain CS3096)</name>
    <name type="common">Wheat and barley crown-rot fungus</name>
    <dbReference type="NCBI Taxonomy" id="1028729"/>
    <lineage>
        <taxon>Eukaryota</taxon>
        <taxon>Fungi</taxon>
        <taxon>Dikarya</taxon>
        <taxon>Ascomycota</taxon>
        <taxon>Pezizomycotina</taxon>
        <taxon>Sordariomycetes</taxon>
        <taxon>Hypocreomycetidae</taxon>
        <taxon>Hypocreales</taxon>
        <taxon>Nectriaceae</taxon>
        <taxon>Fusarium</taxon>
    </lineage>
</organism>
<dbReference type="InterPro" id="IPR036864">
    <property type="entry name" value="Zn2-C6_fun-type_DNA-bd_sf"/>
</dbReference>
<dbReference type="PROSITE" id="PS00463">
    <property type="entry name" value="ZN2_CY6_FUNGAL_1"/>
    <property type="match status" value="1"/>
</dbReference>
<dbReference type="AlphaFoldDB" id="K3VQC4"/>
<dbReference type="SMART" id="SM00066">
    <property type="entry name" value="GAL4"/>
    <property type="match status" value="1"/>
</dbReference>
<dbReference type="Proteomes" id="UP000007978">
    <property type="component" value="Chromosome 2"/>
</dbReference>
<evidence type="ECO:0000313" key="4">
    <source>
        <dbReference type="Proteomes" id="UP000007978"/>
    </source>
</evidence>
<reference evidence="3 4" key="1">
    <citation type="journal article" date="2012" name="PLoS Pathog.">
        <title>Comparative pathogenomics reveals horizontally acquired novel virulence genes in fungi infecting cereal hosts.</title>
        <authorList>
            <person name="Gardiner D.M."/>
            <person name="McDonald M.C."/>
            <person name="Covarelli L."/>
            <person name="Solomon P.S."/>
            <person name="Rusu A.G."/>
            <person name="Marshall M."/>
            <person name="Kazan K."/>
            <person name="Chakraborty S."/>
            <person name="McDonald B.A."/>
            <person name="Manners J.M."/>
        </authorList>
    </citation>
    <scope>NUCLEOTIDE SEQUENCE [LARGE SCALE GENOMIC DNA]</scope>
    <source>
        <strain evidence="3 4">CS3096</strain>
    </source>
</reference>
<dbReference type="RefSeq" id="XP_009255109.1">
    <property type="nucleotide sequence ID" value="XM_009256834.1"/>
</dbReference>
<evidence type="ECO:0000259" key="2">
    <source>
        <dbReference type="PROSITE" id="PS50048"/>
    </source>
</evidence>
<accession>K3VQC4</accession>
<name>K3VQC4_FUSPC</name>
<dbReference type="PROSITE" id="PS50048">
    <property type="entry name" value="ZN2_CY6_FUNGAL_2"/>
    <property type="match status" value="1"/>
</dbReference>
<proteinExistence type="predicted"/>
<dbReference type="EMBL" id="AFNW01000078">
    <property type="protein sequence ID" value="EKJ76083.1"/>
    <property type="molecule type" value="Genomic_DNA"/>
</dbReference>
<dbReference type="OrthoDB" id="2991872at2759"/>
<dbReference type="Pfam" id="PF00172">
    <property type="entry name" value="Zn_clus"/>
    <property type="match status" value="1"/>
</dbReference>
<evidence type="ECO:0000313" key="3">
    <source>
        <dbReference type="EMBL" id="EKJ76083.1"/>
    </source>
</evidence>
<sequence length="451" mass="50735">MGFAGKPSQACEPCRLKRRKCDQKKPQCSPCIRMDIASCEYRSLRVLKIKDETLKVKEKANQRNQGLGNQSERQLKEMRPIRHVVEPIPENIPLPLEATALGYFFSIFSRSGTFAYLPEYSSSLVKDGKITQALSRQYYARSLVQTNQLLSQPETVVLDSTLLCVLLLSAFEALCFHNGGDPENWNAHIRGSSQLLLLRSKTQFQSPFGRLLFHHAGVNVLIDSVVHQTSVSLELNRLFEYATSSSSLLDSVSKSIMFLLWRMAVISPNMKNMTANEVLKETLELHDQLIFSALKRGSGIESSCQYPNTDCIIPEARDFTMEKVLVESAGLVRDILASVPYYLDLLESQNSIEARYLIWPLTSIVSLDRWQRCLINEITYRIGEELPVSQGLSVQDLANFARKGLTSVANNDGEAKSVNIGGAVRHVFKDKLRYQLVLARSRLLDGAVELE</sequence>
<comment type="caution">
    <text evidence="3">The sequence shown here is derived from an EMBL/GenBank/DDBJ whole genome shotgun (WGS) entry which is preliminary data.</text>
</comment>
<dbReference type="eggNOG" id="ENOG502SJPD">
    <property type="taxonomic scope" value="Eukaryota"/>
</dbReference>
<protein>
    <recommendedName>
        <fullName evidence="2">Zn(2)-C6 fungal-type domain-containing protein</fullName>
    </recommendedName>
</protein>
<dbReference type="InterPro" id="IPR001138">
    <property type="entry name" value="Zn2Cys6_DnaBD"/>
</dbReference>
<dbReference type="GO" id="GO:0008270">
    <property type="term" value="F:zinc ion binding"/>
    <property type="evidence" value="ECO:0007669"/>
    <property type="project" value="InterPro"/>
</dbReference>
<dbReference type="GO" id="GO:0000981">
    <property type="term" value="F:DNA-binding transcription factor activity, RNA polymerase II-specific"/>
    <property type="evidence" value="ECO:0007669"/>
    <property type="project" value="InterPro"/>
</dbReference>
<dbReference type="InterPro" id="IPR053175">
    <property type="entry name" value="DHMBA_Reg_Transcription_Factor"/>
</dbReference>
<evidence type="ECO:0000256" key="1">
    <source>
        <dbReference type="ARBA" id="ARBA00023242"/>
    </source>
</evidence>